<evidence type="ECO:0000256" key="10">
    <source>
        <dbReference type="ARBA" id="ARBA00044501"/>
    </source>
</evidence>
<keyword evidence="7" id="KW-0408">Iron</keyword>
<dbReference type="GO" id="GO:0005743">
    <property type="term" value="C:mitochondrial inner membrane"/>
    <property type="evidence" value="ECO:0007669"/>
    <property type="project" value="TreeGrafter"/>
</dbReference>
<evidence type="ECO:0000256" key="2">
    <source>
        <dbReference type="ARBA" id="ARBA00004141"/>
    </source>
</evidence>
<evidence type="ECO:0000256" key="8">
    <source>
        <dbReference type="ARBA" id="ARBA00023133"/>
    </source>
</evidence>
<evidence type="ECO:0000256" key="1">
    <source>
        <dbReference type="ARBA" id="ARBA00001970"/>
    </source>
</evidence>
<sequence>MQRLLLPPLKALMGGPCLRLLGPRAAPRKQCGCSCGIRIPLRPGQYSTISEVALQSGRGTVSLPSKAAERVVGRWLLVCSGTVAGAVILGGVTRLTESGLSMVDWHLIKEMKPPTSQEEWEAEFQKYQQFPEFKMPRIHPACCLLLEKGLAQPQHERTCSCPLWFSMLPGPVGMVYGEKWIRRKTRFS</sequence>
<evidence type="ECO:0000313" key="12">
    <source>
        <dbReference type="EMBL" id="KAF6303978.1"/>
    </source>
</evidence>
<dbReference type="PANTHER" id="PTHR23289:SF2">
    <property type="entry name" value="CYTOCHROME C OXIDASE ASSEMBLY PROTEIN COX15 HOMOLOG"/>
    <property type="match status" value="1"/>
</dbReference>
<evidence type="ECO:0000256" key="3">
    <source>
        <dbReference type="ARBA" id="ARBA00022692"/>
    </source>
</evidence>
<evidence type="ECO:0000313" key="13">
    <source>
        <dbReference type="Proteomes" id="UP000527355"/>
    </source>
</evidence>
<keyword evidence="6" id="KW-0560">Oxidoreductase</keyword>
<accession>A0A7J7TTP7</accession>
<keyword evidence="13" id="KW-1185">Reference proteome</keyword>
<comment type="subcellular location">
    <subcellularLocation>
        <location evidence="2">Membrane</location>
        <topology evidence="2">Multi-pass membrane protein</topology>
    </subcellularLocation>
</comment>
<dbReference type="VEuPathDB" id="HostDB:LOC118669868"/>
<dbReference type="Proteomes" id="UP000527355">
    <property type="component" value="Unassembled WGS sequence"/>
</dbReference>
<organism evidence="12 13">
    <name type="scientific">Myotis myotis</name>
    <name type="common">Greater mouse-eared bat</name>
    <name type="synonym">Vespertilio myotis</name>
    <dbReference type="NCBI Taxonomy" id="51298"/>
    <lineage>
        <taxon>Eukaryota</taxon>
        <taxon>Metazoa</taxon>
        <taxon>Chordata</taxon>
        <taxon>Craniata</taxon>
        <taxon>Vertebrata</taxon>
        <taxon>Euteleostomi</taxon>
        <taxon>Mammalia</taxon>
        <taxon>Eutheria</taxon>
        <taxon>Laurasiatheria</taxon>
        <taxon>Chiroptera</taxon>
        <taxon>Yangochiroptera</taxon>
        <taxon>Vespertilionidae</taxon>
        <taxon>Myotis</taxon>
    </lineage>
</organism>
<name>A0A7J7TTP7_MYOMY</name>
<dbReference type="GO" id="GO:0120547">
    <property type="term" value="F:heme A synthase activity"/>
    <property type="evidence" value="ECO:0007669"/>
    <property type="project" value="UniProtKB-EC"/>
</dbReference>
<dbReference type="Pfam" id="PF02628">
    <property type="entry name" value="COX15-CtaA"/>
    <property type="match status" value="1"/>
</dbReference>
<comment type="caution">
    <text evidence="12">The sequence shown here is derived from an EMBL/GenBank/DDBJ whole genome shotgun (WGS) entry which is preliminary data.</text>
</comment>
<keyword evidence="4" id="KW-0479">Metal-binding</keyword>
<dbReference type="EMBL" id="JABWUV010000015">
    <property type="protein sequence ID" value="KAF6303978.1"/>
    <property type="molecule type" value="Genomic_DNA"/>
</dbReference>
<evidence type="ECO:0000256" key="4">
    <source>
        <dbReference type="ARBA" id="ARBA00022723"/>
    </source>
</evidence>
<dbReference type="AlphaFoldDB" id="A0A7J7TTP7"/>
<reference evidence="12 13" key="1">
    <citation type="journal article" date="2020" name="Nature">
        <title>Six reference-quality genomes reveal evolution of bat adaptations.</title>
        <authorList>
            <person name="Jebb D."/>
            <person name="Huang Z."/>
            <person name="Pippel M."/>
            <person name="Hughes G.M."/>
            <person name="Lavrichenko K."/>
            <person name="Devanna P."/>
            <person name="Winkler S."/>
            <person name="Jermiin L.S."/>
            <person name="Skirmuntt E.C."/>
            <person name="Katzourakis A."/>
            <person name="Burkitt-Gray L."/>
            <person name="Ray D.A."/>
            <person name="Sullivan K.A.M."/>
            <person name="Roscito J.G."/>
            <person name="Kirilenko B.M."/>
            <person name="Davalos L.M."/>
            <person name="Corthals A.P."/>
            <person name="Power M.L."/>
            <person name="Jones G."/>
            <person name="Ransome R.D."/>
            <person name="Dechmann D.K.N."/>
            <person name="Locatelli A.G."/>
            <person name="Puechmaille S.J."/>
            <person name="Fedrigo O."/>
            <person name="Jarvis E.D."/>
            <person name="Hiller M."/>
            <person name="Vernes S.C."/>
            <person name="Myers E.W."/>
            <person name="Teeling E.C."/>
        </authorList>
    </citation>
    <scope>NUCLEOTIDE SEQUENCE [LARGE SCALE GENOMIC DNA]</scope>
    <source>
        <strain evidence="12">MMyoMyo1</strain>
        <tissue evidence="12">Flight muscle</tissue>
    </source>
</reference>
<evidence type="ECO:0000256" key="7">
    <source>
        <dbReference type="ARBA" id="ARBA00023004"/>
    </source>
</evidence>
<comment type="catalytic activity">
    <reaction evidence="11">
        <text>Fe(II)-heme o + 2 A + H2O = Fe(II)-heme a + 2 AH2</text>
        <dbReference type="Rhea" id="RHEA:63388"/>
        <dbReference type="ChEBI" id="CHEBI:13193"/>
        <dbReference type="ChEBI" id="CHEBI:15377"/>
        <dbReference type="ChEBI" id="CHEBI:17499"/>
        <dbReference type="ChEBI" id="CHEBI:60530"/>
        <dbReference type="ChEBI" id="CHEBI:61715"/>
        <dbReference type="EC" id="1.17.99.9"/>
    </reaction>
    <physiologicalReaction direction="left-to-right" evidence="11">
        <dbReference type="Rhea" id="RHEA:63389"/>
    </physiologicalReaction>
</comment>
<keyword evidence="5" id="KW-1133">Transmembrane helix</keyword>
<dbReference type="GO" id="GO:0046872">
    <property type="term" value="F:metal ion binding"/>
    <property type="evidence" value="ECO:0007669"/>
    <property type="project" value="UniProtKB-KW"/>
</dbReference>
<evidence type="ECO:0000256" key="6">
    <source>
        <dbReference type="ARBA" id="ARBA00023002"/>
    </source>
</evidence>
<keyword evidence="9" id="KW-0472">Membrane</keyword>
<protein>
    <submittedName>
        <fullName evidence="12">Uncharacterized protein</fullName>
    </submittedName>
</protein>
<evidence type="ECO:0000256" key="11">
    <source>
        <dbReference type="ARBA" id="ARBA00048044"/>
    </source>
</evidence>
<dbReference type="GO" id="GO:0006784">
    <property type="term" value="P:heme A biosynthetic process"/>
    <property type="evidence" value="ECO:0007669"/>
    <property type="project" value="InterPro"/>
</dbReference>
<dbReference type="InterPro" id="IPR003780">
    <property type="entry name" value="COX15/CtaA_fam"/>
</dbReference>
<dbReference type="SUPFAM" id="SSF50494">
    <property type="entry name" value="Trypsin-like serine proteases"/>
    <property type="match status" value="1"/>
</dbReference>
<dbReference type="InterPro" id="IPR009003">
    <property type="entry name" value="Peptidase_S1_PA"/>
</dbReference>
<dbReference type="PANTHER" id="PTHR23289">
    <property type="entry name" value="CYTOCHROME C OXIDASE ASSEMBLY PROTEIN COX15"/>
    <property type="match status" value="1"/>
</dbReference>
<comment type="cofactor">
    <cofactor evidence="1">
        <name>heme b</name>
        <dbReference type="ChEBI" id="CHEBI:60344"/>
    </cofactor>
</comment>
<proteinExistence type="predicted"/>
<dbReference type="GO" id="GO:0016653">
    <property type="term" value="F:oxidoreductase activity, acting on NAD(P)H, heme protein as acceptor"/>
    <property type="evidence" value="ECO:0007669"/>
    <property type="project" value="TreeGrafter"/>
</dbReference>
<comment type="pathway">
    <text evidence="10">Porphyrin-containing compound metabolism; heme A biosynthesis; heme A from heme O: step 1/1.</text>
</comment>
<dbReference type="InterPro" id="IPR023754">
    <property type="entry name" value="HemeA_Synthase_type2"/>
</dbReference>
<keyword evidence="3" id="KW-0812">Transmembrane</keyword>
<evidence type="ECO:0000256" key="5">
    <source>
        <dbReference type="ARBA" id="ARBA00022989"/>
    </source>
</evidence>
<keyword evidence="8" id="KW-0350">Heme biosynthesis</keyword>
<evidence type="ECO:0000256" key="9">
    <source>
        <dbReference type="ARBA" id="ARBA00023136"/>
    </source>
</evidence>
<gene>
    <name evidence="12" type="ORF">mMyoMyo1_008959</name>
</gene>